<keyword evidence="3 5" id="KW-1133">Transmembrane helix</keyword>
<keyword evidence="8" id="KW-1185">Reference proteome</keyword>
<dbReference type="GO" id="GO:0016020">
    <property type="term" value="C:membrane"/>
    <property type="evidence" value="ECO:0007669"/>
    <property type="project" value="UniProtKB-SubCell"/>
</dbReference>
<dbReference type="InterPro" id="IPR011701">
    <property type="entry name" value="MFS"/>
</dbReference>
<evidence type="ECO:0000256" key="3">
    <source>
        <dbReference type="ARBA" id="ARBA00022989"/>
    </source>
</evidence>
<evidence type="ECO:0000256" key="5">
    <source>
        <dbReference type="SAM" id="Phobius"/>
    </source>
</evidence>
<feature type="transmembrane region" description="Helical" evidence="5">
    <location>
        <begin position="316"/>
        <end position="335"/>
    </location>
</feature>
<gene>
    <name evidence="7" type="ORF">RDWZM_003371</name>
</gene>
<feature type="transmembrane region" description="Helical" evidence="5">
    <location>
        <begin position="65"/>
        <end position="83"/>
    </location>
</feature>
<proteinExistence type="predicted"/>
<dbReference type="Gene3D" id="1.20.1250.20">
    <property type="entry name" value="MFS general substrate transporter like domains"/>
    <property type="match status" value="1"/>
</dbReference>
<keyword evidence="4 5" id="KW-0472">Membrane</keyword>
<sequence length="514" mass="56011">MTGEENILNSPIDLGLHDEEMNEDNEYLTASGNNNQSVNMNNHSNNSEVSDKNSRVQIRQYKIRFFLLIMFISLSMSNAFQWIEYAIIESSITSFYHVTTFWVNCTSVVYMACYIIGIIPATWLLDNYGLRPCLIIASLGNAAGSWIKCLSVNPSLFWVSMIGQTVVAASQLFILNIPPLLAATWFSAEDVTKATAYGVFGNQVGIALGFLIPPILMPGPLKAHSNGTNYSIETTTIMATTTSDSPDEEFDIDGTAQGLRILFYGVSIITSIIFLLIVALFENKPKCPPSEAQAYAQTMNGEQSFSSSIKALMTNINFLFLLVSYGLNTGVFYAISTVLAQMVTNAIGNGYAQEAGIMGLTITLTGIVGSIVCGYVLGYTKKFKGVTLFVYVFSLIGTVAFTAGLQLKSVMLLYAMSGLLGFFMTGYLPIGFEFAAEISFPQPEGTSAGLLNASAQVFGIIFTFGSSWVIDAFGQFYANVFFIVALIIGVILTVLVKNDLRRQKAQLRPLSEST</sequence>
<dbReference type="Pfam" id="PF07690">
    <property type="entry name" value="MFS_1"/>
    <property type="match status" value="1"/>
</dbReference>
<dbReference type="InterPro" id="IPR049680">
    <property type="entry name" value="FLVCR1-2_SLC49-like"/>
</dbReference>
<dbReference type="EMBL" id="JAPWDV010000001">
    <property type="protein sequence ID" value="KAJ6224826.1"/>
    <property type="molecule type" value="Genomic_DNA"/>
</dbReference>
<dbReference type="InterPro" id="IPR020846">
    <property type="entry name" value="MFS_dom"/>
</dbReference>
<accession>A0A9Q0RSH7</accession>
<dbReference type="GO" id="GO:0015232">
    <property type="term" value="F:heme transmembrane transporter activity"/>
    <property type="evidence" value="ECO:0007669"/>
    <property type="project" value="TreeGrafter"/>
</dbReference>
<feature type="transmembrane region" description="Helical" evidence="5">
    <location>
        <begin position="95"/>
        <end position="116"/>
    </location>
</feature>
<dbReference type="OMA" id="LDLMGHN"/>
<keyword evidence="2 5" id="KW-0812">Transmembrane</keyword>
<evidence type="ECO:0000256" key="1">
    <source>
        <dbReference type="ARBA" id="ARBA00004141"/>
    </source>
</evidence>
<feature type="transmembrane region" description="Helical" evidence="5">
    <location>
        <begin position="128"/>
        <end position="147"/>
    </location>
</feature>
<dbReference type="SUPFAM" id="SSF103473">
    <property type="entry name" value="MFS general substrate transporter"/>
    <property type="match status" value="1"/>
</dbReference>
<feature type="transmembrane region" description="Helical" evidence="5">
    <location>
        <begin position="450"/>
        <end position="470"/>
    </location>
</feature>
<reference evidence="7" key="1">
    <citation type="submission" date="2022-12" db="EMBL/GenBank/DDBJ databases">
        <title>Genome assemblies of Blomia tropicalis.</title>
        <authorList>
            <person name="Cui Y."/>
        </authorList>
    </citation>
    <scope>NUCLEOTIDE SEQUENCE</scope>
    <source>
        <tissue evidence="7">Adult mites</tissue>
    </source>
</reference>
<feature type="transmembrane region" description="Helical" evidence="5">
    <location>
        <begin position="355"/>
        <end position="378"/>
    </location>
</feature>
<feature type="transmembrane region" description="Helical" evidence="5">
    <location>
        <begin position="411"/>
        <end position="430"/>
    </location>
</feature>
<evidence type="ECO:0000313" key="7">
    <source>
        <dbReference type="EMBL" id="KAJ6224826.1"/>
    </source>
</evidence>
<dbReference type="GO" id="GO:0020037">
    <property type="term" value="F:heme binding"/>
    <property type="evidence" value="ECO:0007669"/>
    <property type="project" value="TreeGrafter"/>
</dbReference>
<dbReference type="AlphaFoldDB" id="A0A9Q0RSH7"/>
<organism evidence="7 8">
    <name type="scientific">Blomia tropicalis</name>
    <name type="common">Mite</name>
    <dbReference type="NCBI Taxonomy" id="40697"/>
    <lineage>
        <taxon>Eukaryota</taxon>
        <taxon>Metazoa</taxon>
        <taxon>Ecdysozoa</taxon>
        <taxon>Arthropoda</taxon>
        <taxon>Chelicerata</taxon>
        <taxon>Arachnida</taxon>
        <taxon>Acari</taxon>
        <taxon>Acariformes</taxon>
        <taxon>Sarcoptiformes</taxon>
        <taxon>Astigmata</taxon>
        <taxon>Glycyphagoidea</taxon>
        <taxon>Echimyopodidae</taxon>
        <taxon>Blomia</taxon>
    </lineage>
</organism>
<dbReference type="InterPro" id="IPR036259">
    <property type="entry name" value="MFS_trans_sf"/>
</dbReference>
<dbReference type="PROSITE" id="PS50850">
    <property type="entry name" value="MFS"/>
    <property type="match status" value="1"/>
</dbReference>
<evidence type="ECO:0000256" key="2">
    <source>
        <dbReference type="ARBA" id="ARBA00022692"/>
    </source>
</evidence>
<evidence type="ECO:0000259" key="6">
    <source>
        <dbReference type="PROSITE" id="PS50850"/>
    </source>
</evidence>
<comment type="caution">
    <text evidence="7">The sequence shown here is derived from an EMBL/GenBank/DDBJ whole genome shotgun (WGS) entry which is preliminary data.</text>
</comment>
<protein>
    <recommendedName>
        <fullName evidence="6">Major facilitator superfamily (MFS) profile domain-containing protein</fullName>
    </recommendedName>
</protein>
<feature type="transmembrane region" description="Helical" evidence="5">
    <location>
        <begin position="159"/>
        <end position="182"/>
    </location>
</feature>
<dbReference type="Proteomes" id="UP001142055">
    <property type="component" value="Chromosome 1"/>
</dbReference>
<feature type="transmembrane region" description="Helical" evidence="5">
    <location>
        <begin position="261"/>
        <end position="281"/>
    </location>
</feature>
<name>A0A9Q0RSH7_BLOTA</name>
<dbReference type="PANTHER" id="PTHR10924:SF4">
    <property type="entry name" value="GH15861P"/>
    <property type="match status" value="1"/>
</dbReference>
<evidence type="ECO:0000256" key="4">
    <source>
        <dbReference type="ARBA" id="ARBA00023136"/>
    </source>
</evidence>
<feature type="transmembrane region" description="Helical" evidence="5">
    <location>
        <begin position="385"/>
        <end position="405"/>
    </location>
</feature>
<evidence type="ECO:0000313" key="8">
    <source>
        <dbReference type="Proteomes" id="UP001142055"/>
    </source>
</evidence>
<dbReference type="PANTHER" id="PTHR10924">
    <property type="entry name" value="MAJOR FACILITATOR SUPERFAMILY PROTEIN-RELATED"/>
    <property type="match status" value="1"/>
</dbReference>
<comment type="subcellular location">
    <subcellularLocation>
        <location evidence="1">Membrane</location>
        <topology evidence="1">Multi-pass membrane protein</topology>
    </subcellularLocation>
</comment>
<feature type="domain" description="Major facilitator superfamily (MFS) profile" evidence="6">
    <location>
        <begin position="63"/>
        <end position="501"/>
    </location>
</feature>
<feature type="transmembrane region" description="Helical" evidence="5">
    <location>
        <begin position="194"/>
        <end position="216"/>
    </location>
</feature>
<dbReference type="GO" id="GO:0097037">
    <property type="term" value="P:heme export"/>
    <property type="evidence" value="ECO:0007669"/>
    <property type="project" value="TreeGrafter"/>
</dbReference>
<feature type="transmembrane region" description="Helical" evidence="5">
    <location>
        <begin position="476"/>
        <end position="496"/>
    </location>
</feature>